<organism evidence="1">
    <name type="scientific">human gut metagenome</name>
    <dbReference type="NCBI Taxonomy" id="408170"/>
    <lineage>
        <taxon>unclassified sequences</taxon>
        <taxon>metagenomes</taxon>
        <taxon>organismal metagenomes</taxon>
    </lineage>
</organism>
<accession>K1UT05</accession>
<dbReference type="Gene3D" id="1.10.3620.10">
    <property type="entry name" value="YdcF like domain"/>
    <property type="match status" value="1"/>
</dbReference>
<sequence length="107" mass="11995">MEMGLRKYRPQGMEIINYAAYQAEVVAQGSQLTYREAIPGMWTVDRYVNLLMGEIPRLTDNDAGDGPNGKNYIAHDDIPPEVRAAFERLQAVYGTQTRAANPLYASK</sequence>
<evidence type="ECO:0000313" key="1">
    <source>
        <dbReference type="EMBL" id="EKC81455.1"/>
    </source>
</evidence>
<comment type="caution">
    <text evidence="1">The sequence shown here is derived from an EMBL/GenBank/DDBJ whole genome shotgun (WGS) entry which is preliminary data.</text>
</comment>
<protein>
    <submittedName>
        <fullName evidence="1">Uncharacterized protein</fullName>
    </submittedName>
</protein>
<dbReference type="AlphaFoldDB" id="K1UT05"/>
<proteinExistence type="predicted"/>
<gene>
    <name evidence="1" type="ORF">LEA_00324</name>
</gene>
<reference evidence="1" key="1">
    <citation type="journal article" date="2013" name="Environ. Microbiol.">
        <title>Microbiota from the distal guts of lean and obese adolescents exhibit partial functional redundancy besides clear differences in community structure.</title>
        <authorList>
            <person name="Ferrer M."/>
            <person name="Ruiz A."/>
            <person name="Lanza F."/>
            <person name="Haange S.B."/>
            <person name="Oberbach A."/>
            <person name="Till H."/>
            <person name="Bargiela R."/>
            <person name="Campoy C."/>
            <person name="Segura M.T."/>
            <person name="Richter M."/>
            <person name="von Bergen M."/>
            <person name="Seifert J."/>
            <person name="Suarez A."/>
        </authorList>
    </citation>
    <scope>NUCLEOTIDE SEQUENCE</scope>
</reference>
<dbReference type="EMBL" id="AJWY01000231">
    <property type="protein sequence ID" value="EKC81455.1"/>
    <property type="molecule type" value="Genomic_DNA"/>
</dbReference>
<name>K1UT05_9ZZZZ</name>